<reference evidence="1" key="1">
    <citation type="journal article" date="2014" name="Int. J. Syst. Evol. Microbiol.">
        <title>Complete genome sequence of Corynebacterium casei LMG S-19264T (=DSM 44701T), isolated from a smear-ripened cheese.</title>
        <authorList>
            <consortium name="US DOE Joint Genome Institute (JGI-PGF)"/>
            <person name="Walter F."/>
            <person name="Albersmeier A."/>
            <person name="Kalinowski J."/>
            <person name="Ruckert C."/>
        </authorList>
    </citation>
    <scope>NUCLEOTIDE SEQUENCE</scope>
    <source>
        <strain evidence="1">CGMCC 1.15794</strain>
    </source>
</reference>
<keyword evidence="2" id="KW-1185">Reference proteome</keyword>
<reference evidence="1" key="2">
    <citation type="submission" date="2020-09" db="EMBL/GenBank/DDBJ databases">
        <authorList>
            <person name="Sun Q."/>
            <person name="Zhou Y."/>
        </authorList>
    </citation>
    <scope>NUCLEOTIDE SEQUENCE</scope>
    <source>
        <strain evidence="1">CGMCC 1.15794</strain>
    </source>
</reference>
<organism evidence="1 2">
    <name type="scientific">Microbacterium album</name>
    <dbReference type="NCBI Taxonomy" id="2053191"/>
    <lineage>
        <taxon>Bacteria</taxon>
        <taxon>Bacillati</taxon>
        <taxon>Actinomycetota</taxon>
        <taxon>Actinomycetes</taxon>
        <taxon>Micrococcales</taxon>
        <taxon>Microbacteriaceae</taxon>
        <taxon>Microbacterium</taxon>
    </lineage>
</organism>
<accession>A0A917IIS7</accession>
<protein>
    <submittedName>
        <fullName evidence="1">Uncharacterized protein</fullName>
    </submittedName>
</protein>
<evidence type="ECO:0000313" key="2">
    <source>
        <dbReference type="Proteomes" id="UP000657592"/>
    </source>
</evidence>
<gene>
    <name evidence="1" type="ORF">GCM10010921_31120</name>
</gene>
<dbReference type="AlphaFoldDB" id="A0A917IIS7"/>
<comment type="caution">
    <text evidence="1">The sequence shown here is derived from an EMBL/GenBank/DDBJ whole genome shotgun (WGS) entry which is preliminary data.</text>
</comment>
<evidence type="ECO:0000313" key="1">
    <source>
        <dbReference type="EMBL" id="GGH51600.1"/>
    </source>
</evidence>
<proteinExistence type="predicted"/>
<dbReference type="EMBL" id="BMJY01000028">
    <property type="protein sequence ID" value="GGH51600.1"/>
    <property type="molecule type" value="Genomic_DNA"/>
</dbReference>
<name>A0A917IIS7_9MICO</name>
<sequence length="86" mass="10073">MLHLRDVRAGGECPFAPRQNDRTDLLIRVETLDRIDDLETHLPVQRIERLRPMDPDPSHATVDLGEDVRVRHCRWLLSARRRTAAR</sequence>
<dbReference type="Proteomes" id="UP000657592">
    <property type="component" value="Unassembled WGS sequence"/>
</dbReference>